<evidence type="ECO:0000313" key="3">
    <source>
        <dbReference type="EMBL" id="CAL2104240.1"/>
    </source>
</evidence>
<evidence type="ECO:0000259" key="2">
    <source>
        <dbReference type="Pfam" id="PF00535"/>
    </source>
</evidence>
<proteinExistence type="predicted"/>
<dbReference type="SUPFAM" id="SSF53448">
    <property type="entry name" value="Nucleotide-diphospho-sugar transferases"/>
    <property type="match status" value="1"/>
</dbReference>
<dbReference type="InterPro" id="IPR029044">
    <property type="entry name" value="Nucleotide-diphossugar_trans"/>
</dbReference>
<dbReference type="Pfam" id="PF00535">
    <property type="entry name" value="Glycos_transf_2"/>
    <property type="match status" value="1"/>
</dbReference>
<keyword evidence="1" id="KW-1133">Transmembrane helix</keyword>
<sequence>MTLTVLFYVLVAVFSVQIIYHLYFLVFCFSKEKETSIPSIPVSVIVYTKNSNENIKKNLAKILNQNYLNFEVVVVNNASFDDTYYTLEDFQREFKHLKVVNVENTEAFWGNKKYALTLGVKAAQNEHLIFTEIDARPISDNWLASMASRFHSEKEIVIGYSKFDTTKMSFLGILVRFEHLLKHVASLSFAKYGSPYYTDEKNFAYTKSTFFRVKGYINHIKLPAKHSDLFVKEASTKKNTTITTAPNSFISIPLPTSFLSWYNTIALEAFNGKNYKFKHRSLTNLYFVSKVAFYICATLLLILNWQLSLPFILVYLLFRYIIVGKASNKLKEKNLIFFVPLLEICLLLIQISIFIKIRISKPSL</sequence>
<feature type="transmembrane region" description="Helical" evidence="1">
    <location>
        <begin position="335"/>
        <end position="355"/>
    </location>
</feature>
<keyword evidence="1" id="KW-0472">Membrane</keyword>
<name>A0ABP1F2H8_9FLAO</name>
<dbReference type="InterPro" id="IPR050834">
    <property type="entry name" value="Glycosyltransf_2"/>
</dbReference>
<accession>A0ABP1F2H8</accession>
<dbReference type="RefSeq" id="WP_348718519.1">
    <property type="nucleotide sequence ID" value="NZ_CAXJIO010000015.1"/>
</dbReference>
<dbReference type="EMBL" id="CAXJIO010000015">
    <property type="protein sequence ID" value="CAL2104240.1"/>
    <property type="molecule type" value="Genomic_DNA"/>
</dbReference>
<feature type="transmembrane region" description="Helical" evidence="1">
    <location>
        <begin position="283"/>
        <end position="301"/>
    </location>
</feature>
<keyword evidence="1" id="KW-0812">Transmembrane</keyword>
<feature type="domain" description="Glycosyltransferase 2-like" evidence="2">
    <location>
        <begin position="43"/>
        <end position="159"/>
    </location>
</feature>
<dbReference type="PANTHER" id="PTHR43685:SF2">
    <property type="entry name" value="GLYCOSYLTRANSFERASE 2-LIKE DOMAIN-CONTAINING PROTEIN"/>
    <property type="match status" value="1"/>
</dbReference>
<comment type="caution">
    <text evidence="3">The sequence shown here is derived from an EMBL/GenBank/DDBJ whole genome shotgun (WGS) entry which is preliminary data.</text>
</comment>
<feature type="transmembrane region" description="Helical" evidence="1">
    <location>
        <begin position="307"/>
        <end position="323"/>
    </location>
</feature>
<feature type="transmembrane region" description="Helical" evidence="1">
    <location>
        <begin position="6"/>
        <end position="29"/>
    </location>
</feature>
<dbReference type="Proteomes" id="UP001497527">
    <property type="component" value="Unassembled WGS sequence"/>
</dbReference>
<dbReference type="PANTHER" id="PTHR43685">
    <property type="entry name" value="GLYCOSYLTRANSFERASE"/>
    <property type="match status" value="1"/>
</dbReference>
<organism evidence="3 4">
    <name type="scientific">Tenacibaculum polynesiense</name>
    <dbReference type="NCBI Taxonomy" id="3137857"/>
    <lineage>
        <taxon>Bacteria</taxon>
        <taxon>Pseudomonadati</taxon>
        <taxon>Bacteroidota</taxon>
        <taxon>Flavobacteriia</taxon>
        <taxon>Flavobacteriales</taxon>
        <taxon>Flavobacteriaceae</taxon>
        <taxon>Tenacibaculum</taxon>
    </lineage>
</organism>
<evidence type="ECO:0000313" key="4">
    <source>
        <dbReference type="Proteomes" id="UP001497527"/>
    </source>
</evidence>
<dbReference type="Gene3D" id="3.90.550.10">
    <property type="entry name" value="Spore Coat Polysaccharide Biosynthesis Protein SpsA, Chain A"/>
    <property type="match status" value="1"/>
</dbReference>
<reference evidence="3 4" key="1">
    <citation type="submission" date="2024-05" db="EMBL/GenBank/DDBJ databases">
        <authorList>
            <person name="Duchaud E."/>
        </authorList>
    </citation>
    <scope>NUCLEOTIDE SEQUENCE [LARGE SCALE GENOMIC DNA]</scope>
    <source>
        <strain evidence="3">Ena-SAMPLE-TAB-13-05-2024-13:56:06:370-140308</strain>
    </source>
</reference>
<evidence type="ECO:0000256" key="1">
    <source>
        <dbReference type="SAM" id="Phobius"/>
    </source>
</evidence>
<keyword evidence="4" id="KW-1185">Reference proteome</keyword>
<gene>
    <name evidence="3" type="ORF">T190423A01A_60177</name>
</gene>
<protein>
    <submittedName>
        <fullName evidence="3">Glyco_trans_2-like domain-containing protein</fullName>
    </submittedName>
</protein>
<dbReference type="InterPro" id="IPR001173">
    <property type="entry name" value="Glyco_trans_2-like"/>
</dbReference>